<sequence>MKRNKPTYNLLFLLLIMFLSMTTFGQEQITLKKLDLTKLPKGIKYEGKIKTAVRWVDSLGDNIVILTETGIYKSKKFNHENDGRDAELFAYHFIIKDDNAFQIWRIYDFISDCPVDIETKFIKNSFQVTDLNLDGVSEIWIMYKTVCHGDVSPCDMKIIMYQGQQKYAIRGQNKVQLSENEFYGGEYKFDKAFANGPKEFLEFAKKLWNKNILQIWGE</sequence>
<evidence type="ECO:0000313" key="3">
    <source>
        <dbReference type="Proteomes" id="UP000198034"/>
    </source>
</evidence>
<feature type="signal peptide" evidence="1">
    <location>
        <begin position="1"/>
        <end position="25"/>
    </location>
</feature>
<feature type="chain" id="PRO_5013190588" description="VCBS repeat-containing protein" evidence="1">
    <location>
        <begin position="26"/>
        <end position="218"/>
    </location>
</feature>
<dbReference type="NCBIfam" id="NF046077">
    <property type="entry name" value="LPS_M949_RS01915"/>
    <property type="match status" value="1"/>
</dbReference>
<gene>
    <name evidence="2" type="ORF">BWK62_12265</name>
</gene>
<dbReference type="InterPro" id="IPR058148">
    <property type="entry name" value="M949_RS01915-like_dom"/>
</dbReference>
<evidence type="ECO:0008006" key="4">
    <source>
        <dbReference type="Google" id="ProtNLM"/>
    </source>
</evidence>
<reference evidence="2 3" key="1">
    <citation type="journal article" date="2017" name="Infect. Genet. Evol.">
        <title>Comparative genome analysis of fish pathogen Flavobacterium columnare reveals extensive sequence diversity within the species.</title>
        <authorList>
            <person name="Kayansamruaj P."/>
            <person name="Dong H.T."/>
            <person name="Hirono I."/>
            <person name="Kondo H."/>
            <person name="Senapin S."/>
            <person name="Rodkhum C."/>
        </authorList>
    </citation>
    <scope>NUCLEOTIDE SEQUENCE [LARGE SCALE GENOMIC DNA]</scope>
    <source>
        <strain evidence="2 3">1214</strain>
    </source>
</reference>
<evidence type="ECO:0000313" key="2">
    <source>
        <dbReference type="EMBL" id="OWP75308.1"/>
    </source>
</evidence>
<dbReference type="EMBL" id="MTCY01000043">
    <property type="protein sequence ID" value="OWP75308.1"/>
    <property type="molecule type" value="Genomic_DNA"/>
</dbReference>
<accession>A0A246G8K7</accession>
<evidence type="ECO:0000256" key="1">
    <source>
        <dbReference type="SAM" id="SignalP"/>
    </source>
</evidence>
<dbReference type="AlphaFoldDB" id="A0A246G8K7"/>
<organism evidence="2 3">
    <name type="scientific">Flavobacterium columnare</name>
    <dbReference type="NCBI Taxonomy" id="996"/>
    <lineage>
        <taxon>Bacteria</taxon>
        <taxon>Pseudomonadati</taxon>
        <taxon>Bacteroidota</taxon>
        <taxon>Flavobacteriia</taxon>
        <taxon>Flavobacteriales</taxon>
        <taxon>Flavobacteriaceae</taxon>
        <taxon>Flavobacterium</taxon>
    </lineage>
</organism>
<dbReference type="Proteomes" id="UP000198034">
    <property type="component" value="Unassembled WGS sequence"/>
</dbReference>
<proteinExistence type="predicted"/>
<name>A0A246G8K7_9FLAO</name>
<keyword evidence="1" id="KW-0732">Signal</keyword>
<protein>
    <recommendedName>
        <fullName evidence="4">VCBS repeat-containing protein</fullName>
    </recommendedName>
</protein>
<comment type="caution">
    <text evidence="2">The sequence shown here is derived from an EMBL/GenBank/DDBJ whole genome shotgun (WGS) entry which is preliminary data.</text>
</comment>